<protein>
    <submittedName>
        <fullName evidence="3">Activating signal cointegrator 1 complex subunit 2</fullName>
    </submittedName>
</protein>
<dbReference type="SUPFAM" id="SSF46934">
    <property type="entry name" value="UBA-like"/>
    <property type="match status" value="1"/>
</dbReference>
<dbReference type="PROSITE" id="PS51140">
    <property type="entry name" value="CUE"/>
    <property type="match status" value="1"/>
</dbReference>
<dbReference type="InterPro" id="IPR052586">
    <property type="entry name" value="ASCC2"/>
</dbReference>
<dbReference type="EMBL" id="HBUF01106047">
    <property type="protein sequence ID" value="CAG6639225.1"/>
    <property type="molecule type" value="Transcribed_RNA"/>
</dbReference>
<dbReference type="InterPro" id="IPR041800">
    <property type="entry name" value="ASCC2_CUE"/>
</dbReference>
<dbReference type="AlphaFoldDB" id="A0A8D8QXI2"/>
<evidence type="ECO:0000313" key="3">
    <source>
        <dbReference type="EMBL" id="CAG6639225.1"/>
    </source>
</evidence>
<accession>A0A8D8QXI2</accession>
<dbReference type="PANTHER" id="PTHR21494">
    <property type="entry name" value="ACTIVATING SIGNAL COINTEGRATOR 1 COMPLEX SUBUNIT 2 ASC-1 COMPLEX SUBUNIT P100"/>
    <property type="match status" value="1"/>
</dbReference>
<dbReference type="Pfam" id="PF02845">
    <property type="entry name" value="CUE"/>
    <property type="match status" value="1"/>
</dbReference>
<feature type="domain" description="CUE" evidence="2">
    <location>
        <begin position="446"/>
        <end position="489"/>
    </location>
</feature>
<evidence type="ECO:0000259" key="2">
    <source>
        <dbReference type="PROSITE" id="PS51140"/>
    </source>
</evidence>
<dbReference type="EMBL" id="HBUF01106048">
    <property type="protein sequence ID" value="CAG6639227.1"/>
    <property type="molecule type" value="Transcribed_RNA"/>
</dbReference>
<proteinExistence type="predicted"/>
<evidence type="ECO:0000256" key="1">
    <source>
        <dbReference type="SAM" id="MobiDB-lite"/>
    </source>
</evidence>
<dbReference type="SMART" id="SM00546">
    <property type="entry name" value="CUE"/>
    <property type="match status" value="1"/>
</dbReference>
<dbReference type="EMBL" id="HBUF01106045">
    <property type="protein sequence ID" value="CAG6639221.1"/>
    <property type="molecule type" value="Transcribed_RNA"/>
</dbReference>
<dbReference type="InterPro" id="IPR003892">
    <property type="entry name" value="CUE"/>
</dbReference>
<dbReference type="CDD" id="cd14364">
    <property type="entry name" value="CUE_ASCC2"/>
    <property type="match status" value="1"/>
</dbReference>
<dbReference type="PANTHER" id="PTHR21494:SF0">
    <property type="entry name" value="ACTIVATING SIGNAL COINTEGRATOR 1 COMPLEX SUBUNIT 2"/>
    <property type="match status" value="1"/>
</dbReference>
<feature type="compositionally biased region" description="Basic residues" evidence="1">
    <location>
        <begin position="698"/>
        <end position="721"/>
    </location>
</feature>
<organism evidence="3">
    <name type="scientific">Cacopsylla melanoneura</name>
    <dbReference type="NCBI Taxonomy" id="428564"/>
    <lineage>
        <taxon>Eukaryota</taxon>
        <taxon>Metazoa</taxon>
        <taxon>Ecdysozoa</taxon>
        <taxon>Arthropoda</taxon>
        <taxon>Hexapoda</taxon>
        <taxon>Insecta</taxon>
        <taxon>Pterygota</taxon>
        <taxon>Neoptera</taxon>
        <taxon>Paraneoptera</taxon>
        <taxon>Hemiptera</taxon>
        <taxon>Sternorrhyncha</taxon>
        <taxon>Psylloidea</taxon>
        <taxon>Psyllidae</taxon>
        <taxon>Psyllinae</taxon>
        <taxon>Cacopsylla</taxon>
    </lineage>
</organism>
<feature type="region of interest" description="Disordered" evidence="1">
    <location>
        <begin position="608"/>
        <end position="727"/>
    </location>
</feature>
<dbReference type="Gene3D" id="1.10.8.10">
    <property type="entry name" value="DNA helicase RuvA subunit, C-terminal domain"/>
    <property type="match status" value="1"/>
</dbReference>
<reference evidence="3" key="1">
    <citation type="submission" date="2021-05" db="EMBL/GenBank/DDBJ databases">
        <authorList>
            <person name="Alioto T."/>
            <person name="Alioto T."/>
            <person name="Gomez Garrido J."/>
        </authorList>
    </citation>
    <scope>NUCLEOTIDE SEQUENCE</scope>
</reference>
<sequence>MSSKNNTAQQAEKFTITGGNNVNSKHVESKVLTLYEHLPAVGSPNLEAWKQRAQLYIEDLEWLTLKLPQYKFWSQMVYDPNCIKCVLSFLQNAIPVYLLSELKQYESDVQTLYCQIKTLVFSVIRKLTQCEISEDEMMSEEYMGELLYNHKILCLSTLMDICSLYSYKYPEHVSSMLNILFRIEPRYLLNLETFIDEVFENSFDFLEDVFHSKPQLVLSDSEEYPVPLSSSSQASSTISFSLITDYVLFLLDTAFTLATFVDRYPPAAQMFHRNCLEDRIARFYENTVLSMDALVKEVISRKQMPVQRQSVKNSLKLARYYLLHLYRSCISSCISNILNLDSQTSREELKSSVDGFLHTLSDSIEQDVFIADYHTLYPLHNDLDVIQQVAPHLVDHAKIDYLLEVVTMCCNSKVRKSNPPSEPGDSSEDELNQIRPVHRKHLSETELKALIGEIREMLPNLGEGFIQNCLQHYQNNVELTLNNILQDTLPTELGSIDRTLPYIPPELVEVNQSNKLPNRNNVYDDVIMDIKSVHIGKRGDNEGDLKSLLNDKSHRNEMKEFYSKIGVEEYREASEVVYDDEYDDSYDGPQDLVNVDVIPEDPALKRRDLVTPRALRPPEQRVVQSESSSDDDQYDGEGPRPLDFCQNPELMRARADQRRQTRQAQRGGGGGGGPPPARDVKGAARGQGQTKEVLINRDRKHQNKAFRGNHNRRNAAGRKRAGGMIPS</sequence>
<dbReference type="GO" id="GO:0006355">
    <property type="term" value="P:regulation of DNA-templated transcription"/>
    <property type="evidence" value="ECO:0007669"/>
    <property type="project" value="TreeGrafter"/>
</dbReference>
<dbReference type="InterPro" id="IPR009060">
    <property type="entry name" value="UBA-like_sf"/>
</dbReference>
<dbReference type="EMBL" id="HBUF01106046">
    <property type="protein sequence ID" value="CAG6639223.1"/>
    <property type="molecule type" value="Transcribed_RNA"/>
</dbReference>
<dbReference type="GO" id="GO:0043130">
    <property type="term" value="F:ubiquitin binding"/>
    <property type="evidence" value="ECO:0007669"/>
    <property type="project" value="InterPro"/>
</dbReference>
<name>A0A8D8QXI2_9HEMI</name>